<dbReference type="InterPro" id="IPR010402">
    <property type="entry name" value="CCT_domain"/>
</dbReference>
<evidence type="ECO:0000313" key="5">
    <source>
        <dbReference type="EMBL" id="KAK9065906.1"/>
    </source>
</evidence>
<comment type="caution">
    <text evidence="5">The sequence shown here is derived from an EMBL/GenBank/DDBJ whole genome shotgun (WGS) entry which is preliminary data.</text>
</comment>
<dbReference type="InterPro" id="IPR045281">
    <property type="entry name" value="CONSTANS-like"/>
</dbReference>
<evidence type="ECO:0000256" key="3">
    <source>
        <dbReference type="PROSITE-ProRule" id="PRU00357"/>
    </source>
</evidence>
<gene>
    <name evidence="5" type="ORF">SSX86_015308</name>
</gene>
<dbReference type="Proteomes" id="UP001408789">
    <property type="component" value="Unassembled WGS sequence"/>
</dbReference>
<protein>
    <recommendedName>
        <fullName evidence="4">CCT domain-containing protein</fullName>
    </recommendedName>
</protein>
<dbReference type="EMBL" id="JBCNJP010000016">
    <property type="protein sequence ID" value="KAK9065906.1"/>
    <property type="molecule type" value="Genomic_DNA"/>
</dbReference>
<accession>A0AAP0CZL3</accession>
<dbReference type="PROSITE" id="PS51017">
    <property type="entry name" value="CCT"/>
    <property type="match status" value="1"/>
</dbReference>
<keyword evidence="6" id="KW-1185">Reference proteome</keyword>
<dbReference type="GO" id="GO:0009909">
    <property type="term" value="P:regulation of flower development"/>
    <property type="evidence" value="ECO:0007669"/>
    <property type="project" value="InterPro"/>
</dbReference>
<evidence type="ECO:0000313" key="6">
    <source>
        <dbReference type="Proteomes" id="UP001408789"/>
    </source>
</evidence>
<feature type="domain" description="CCT" evidence="4">
    <location>
        <begin position="165"/>
        <end position="207"/>
    </location>
</feature>
<dbReference type="GO" id="GO:0005634">
    <property type="term" value="C:nucleus"/>
    <property type="evidence" value="ECO:0007669"/>
    <property type="project" value="UniProtKB-SubCell"/>
</dbReference>
<dbReference type="PANTHER" id="PTHR31319:SF101">
    <property type="entry name" value="TWO-COMPONENT RESPONSE REGULATOR-LIKE APRR5"/>
    <property type="match status" value="1"/>
</dbReference>
<dbReference type="AlphaFoldDB" id="A0AAP0CZL3"/>
<evidence type="ECO:0000256" key="2">
    <source>
        <dbReference type="ARBA" id="ARBA00023242"/>
    </source>
</evidence>
<dbReference type="Pfam" id="PF06203">
    <property type="entry name" value="CCT"/>
    <property type="match status" value="1"/>
</dbReference>
<reference evidence="5 6" key="1">
    <citation type="submission" date="2024-04" db="EMBL/GenBank/DDBJ databases">
        <title>The reference genome of an endangered Asteraceae, Deinandra increscens subsp. villosa, native to the Central Coast of California.</title>
        <authorList>
            <person name="Guilliams M."/>
            <person name="Hasenstab-Lehman K."/>
            <person name="Meyer R."/>
            <person name="Mcevoy S."/>
        </authorList>
    </citation>
    <scope>NUCLEOTIDE SEQUENCE [LARGE SCALE GENOMIC DNA]</scope>
    <source>
        <tissue evidence="5">Leaf</tissue>
    </source>
</reference>
<comment type="subcellular location">
    <subcellularLocation>
        <location evidence="1 3">Nucleus</location>
    </subcellularLocation>
</comment>
<dbReference type="GO" id="GO:0003700">
    <property type="term" value="F:DNA-binding transcription factor activity"/>
    <property type="evidence" value="ECO:0007669"/>
    <property type="project" value="TreeGrafter"/>
</dbReference>
<evidence type="ECO:0000256" key="1">
    <source>
        <dbReference type="ARBA" id="ARBA00004123"/>
    </source>
</evidence>
<evidence type="ECO:0000259" key="4">
    <source>
        <dbReference type="PROSITE" id="PS51017"/>
    </source>
</evidence>
<dbReference type="PANTHER" id="PTHR31319">
    <property type="entry name" value="ZINC FINGER PROTEIN CONSTANS-LIKE 4"/>
    <property type="match status" value="1"/>
</dbReference>
<proteinExistence type="predicted"/>
<sequence>MYGHFQTNDPYGFSPDSLNVSGSITPPLAAIGYLTPPPAVAIPAYELDSVCATSSGGGYDSPSYSVIQRSGSSNSIATQFHNNGFFNQPVSSPNDLLEFEGSSSSAMSRVFSAEDLQRTNMVQSYSHSYRSESPISSESNSIIESMNKACRYSPDEKKERIERYRSKKTQRNFTKKIKVSYHVHICHTVAKTLADSRPRIRGRFAKNDEIEKAMEHQCRSQEDGQEGFDYEDDYIWINNIVDPFAPNFIP</sequence>
<name>A0AAP0CZL3_9ASTR</name>
<organism evidence="5 6">
    <name type="scientific">Deinandra increscens subsp. villosa</name>
    <dbReference type="NCBI Taxonomy" id="3103831"/>
    <lineage>
        <taxon>Eukaryota</taxon>
        <taxon>Viridiplantae</taxon>
        <taxon>Streptophyta</taxon>
        <taxon>Embryophyta</taxon>
        <taxon>Tracheophyta</taxon>
        <taxon>Spermatophyta</taxon>
        <taxon>Magnoliopsida</taxon>
        <taxon>eudicotyledons</taxon>
        <taxon>Gunneridae</taxon>
        <taxon>Pentapetalae</taxon>
        <taxon>asterids</taxon>
        <taxon>campanulids</taxon>
        <taxon>Asterales</taxon>
        <taxon>Asteraceae</taxon>
        <taxon>Asteroideae</taxon>
        <taxon>Heliantheae alliance</taxon>
        <taxon>Madieae</taxon>
        <taxon>Madiinae</taxon>
        <taxon>Deinandra</taxon>
    </lineage>
</organism>
<keyword evidence="2 3" id="KW-0539">Nucleus</keyword>